<organism evidence="2 3">
    <name type="scientific">Porphyromonas uenonis 60-3</name>
    <dbReference type="NCBI Taxonomy" id="596327"/>
    <lineage>
        <taxon>Bacteria</taxon>
        <taxon>Pseudomonadati</taxon>
        <taxon>Bacteroidota</taxon>
        <taxon>Bacteroidia</taxon>
        <taxon>Bacteroidales</taxon>
        <taxon>Porphyromonadaceae</taxon>
        <taxon>Porphyromonas</taxon>
    </lineage>
</organism>
<proteinExistence type="predicted"/>
<evidence type="ECO:0000259" key="1">
    <source>
        <dbReference type="Pfam" id="PF18998"/>
    </source>
</evidence>
<feature type="domain" description="Bacterial repeat" evidence="1">
    <location>
        <begin position="228"/>
        <end position="280"/>
    </location>
</feature>
<sequence length="445" mass="49094">MRGAGTQATTGCLVTFSETNEWGTIKAYYFDVENGRGKVFFKSGARLPKGTAVNFVATVSKGWEAGSWTVNGKVTKGRNPTWLNIRYLEKDSKIALTCKRLKQYKISYASDPADGGTIKVYWKKQVGFYGDEVEEVSIPDGGTVLEKTKVYIEARPKAGYRFDRYVINEKSQTGDSSDKNTYVLTPTGDLTIRGIFISTRPVTYAIHFAQPAHGHLKLFVGEQEIQPNATLERGTDVKVEATPDEGYELKSLKVNKQDILSAKKFTVEGESTVVATFEQKKPVTYAIHFAQPEHGHLKLFSGEQEIQPNATLERGTEVKVEATPDEGYELKSLKVNEQDILSAKKFTVAGESTVVATFEQKTGVEEPDESLLLKVYPNPTDSYCIVSVPATYIGETAYLLGAGGELLRLLPLVQSEVTLDLAYLPIGTYLLKVGATDHSLTIIRK</sequence>
<evidence type="ECO:0000313" key="2">
    <source>
        <dbReference type="EMBL" id="EEK16396.1"/>
    </source>
</evidence>
<accession>C2MD03</accession>
<dbReference type="eggNOG" id="COG5492">
    <property type="taxonomic scope" value="Bacteria"/>
</dbReference>
<name>C2MD03_9PORP</name>
<dbReference type="Proteomes" id="UP000003303">
    <property type="component" value="Unassembled WGS sequence"/>
</dbReference>
<gene>
    <name evidence="2" type="ORF">PORUE0001_0323</name>
</gene>
<evidence type="ECO:0000313" key="3">
    <source>
        <dbReference type="Proteomes" id="UP000003303"/>
    </source>
</evidence>
<feature type="domain" description="Bacterial repeat" evidence="1">
    <location>
        <begin position="140"/>
        <end position="196"/>
    </location>
</feature>
<comment type="caution">
    <text evidence="2">The sequence shown here is derived from an EMBL/GenBank/DDBJ whole genome shotgun (WGS) entry which is preliminary data.</text>
</comment>
<dbReference type="EMBL" id="ACLR01000182">
    <property type="protein sequence ID" value="EEK16396.1"/>
    <property type="molecule type" value="Genomic_DNA"/>
</dbReference>
<reference evidence="2 3" key="1">
    <citation type="submission" date="2009-04" db="EMBL/GenBank/DDBJ databases">
        <authorList>
            <person name="Sebastian Y."/>
            <person name="Madupu R."/>
            <person name="Durkin A.S."/>
            <person name="Torralba M."/>
            <person name="Methe B."/>
            <person name="Sutton G.G."/>
            <person name="Strausberg R.L."/>
            <person name="Nelson K.E."/>
        </authorList>
    </citation>
    <scope>NUCLEOTIDE SEQUENCE [LARGE SCALE GENOMIC DNA]</scope>
    <source>
        <strain evidence="2 3">60-3</strain>
    </source>
</reference>
<dbReference type="STRING" id="596327.PORUE0001_0323"/>
<protein>
    <recommendedName>
        <fullName evidence="1">Bacterial repeat domain-containing protein</fullName>
    </recommendedName>
</protein>
<feature type="domain" description="Bacterial repeat" evidence="1">
    <location>
        <begin position="309"/>
        <end position="361"/>
    </location>
</feature>
<dbReference type="AlphaFoldDB" id="C2MD03"/>
<dbReference type="Pfam" id="PF18998">
    <property type="entry name" value="Flg_new_2"/>
    <property type="match status" value="3"/>
</dbReference>
<keyword evidence="3" id="KW-1185">Reference proteome</keyword>
<dbReference type="InterPro" id="IPR044060">
    <property type="entry name" value="Bacterial_rp_domain"/>
</dbReference>